<gene>
    <name evidence="1" type="ORF">EFY79_11875</name>
</gene>
<name>A0A3M9ND18_9BACT</name>
<sequence length="158" mass="18512">MKAASIQEIKKALSDTNSKILVEYCLRLAKYKKENKEMLSFLLFEADDVPNFVSDIKKETAEQFRQINKSNVYFIKKSVRKILRDVNKQVHFVMSSQAECELLIHFCNCFTLHSIPVSKSRQLTNLYQTQLKKIEKALSKLHPDLQYDLKKQLMKPLI</sequence>
<evidence type="ECO:0000313" key="1">
    <source>
        <dbReference type="EMBL" id="RNI35656.1"/>
    </source>
</evidence>
<evidence type="ECO:0000313" key="2">
    <source>
        <dbReference type="Proteomes" id="UP000267223"/>
    </source>
</evidence>
<comment type="caution">
    <text evidence="1">The sequence shown here is derived from an EMBL/GenBank/DDBJ whole genome shotgun (WGS) entry which is preliminary data.</text>
</comment>
<accession>A0A3M9ND18</accession>
<reference evidence="1 2" key="1">
    <citation type="submission" date="2018-11" db="EMBL/GenBank/DDBJ databases">
        <title>Draft genome sequence of Ferruginibacter sp. BO-59.</title>
        <authorList>
            <person name="Im W.T."/>
        </authorList>
    </citation>
    <scope>NUCLEOTIDE SEQUENCE [LARGE SCALE GENOMIC DNA]</scope>
    <source>
        <strain evidence="1 2">BO-59</strain>
    </source>
</reference>
<organism evidence="1 2">
    <name type="scientific">Hanamia caeni</name>
    <dbReference type="NCBI Taxonomy" id="2294116"/>
    <lineage>
        <taxon>Bacteria</taxon>
        <taxon>Pseudomonadati</taxon>
        <taxon>Bacteroidota</taxon>
        <taxon>Chitinophagia</taxon>
        <taxon>Chitinophagales</taxon>
        <taxon>Chitinophagaceae</taxon>
        <taxon>Hanamia</taxon>
    </lineage>
</organism>
<dbReference type="RefSeq" id="WP_123120936.1">
    <property type="nucleotide sequence ID" value="NZ_RJJR01000009.1"/>
</dbReference>
<dbReference type="Proteomes" id="UP000267223">
    <property type="component" value="Unassembled WGS sequence"/>
</dbReference>
<dbReference type="EMBL" id="RJJR01000009">
    <property type="protein sequence ID" value="RNI35656.1"/>
    <property type="molecule type" value="Genomic_DNA"/>
</dbReference>
<proteinExistence type="predicted"/>
<dbReference type="OrthoDB" id="978748at2"/>
<keyword evidence="2" id="KW-1185">Reference proteome</keyword>
<dbReference type="AlphaFoldDB" id="A0A3M9ND18"/>
<protein>
    <submittedName>
        <fullName evidence="1">Uncharacterized protein</fullName>
    </submittedName>
</protein>